<dbReference type="HOGENOM" id="CLU_2683597_0_0_5"/>
<name>A0A0A8K317_9HYPH</name>
<protein>
    <submittedName>
        <fullName evidence="2">Uncharacterized protein</fullName>
    </submittedName>
</protein>
<dbReference type="KEGG" id="mcg:GL4_1747"/>
<feature type="region of interest" description="Disordered" evidence="1">
    <location>
        <begin position="1"/>
        <end position="21"/>
    </location>
</feature>
<dbReference type="AlphaFoldDB" id="A0A0A8K317"/>
<evidence type="ECO:0000256" key="1">
    <source>
        <dbReference type="SAM" id="MobiDB-lite"/>
    </source>
</evidence>
<gene>
    <name evidence="2" type="ORF">GL4_1747</name>
</gene>
<reference evidence="2 3" key="1">
    <citation type="submission" date="2014-09" db="EMBL/GenBank/DDBJ databases">
        <title>Genome sequencing of Methyloceanibacter caenitepidi Gela4.</title>
        <authorList>
            <person name="Takeuchi M."/>
            <person name="Susumu S."/>
            <person name="Kamagata Y."/>
            <person name="Oshima K."/>
            <person name="Hattori M."/>
            <person name="Iwasaki W."/>
        </authorList>
    </citation>
    <scope>NUCLEOTIDE SEQUENCE [LARGE SCALE GENOMIC DNA]</scope>
    <source>
        <strain evidence="2 3">Gela4</strain>
    </source>
</reference>
<accession>A0A0A8K317</accession>
<proteinExistence type="predicted"/>
<evidence type="ECO:0000313" key="2">
    <source>
        <dbReference type="EMBL" id="BAQ17201.1"/>
    </source>
</evidence>
<keyword evidence="3" id="KW-1185">Reference proteome</keyword>
<organism evidence="2 3">
    <name type="scientific">Methyloceanibacter caenitepidi</name>
    <dbReference type="NCBI Taxonomy" id="1384459"/>
    <lineage>
        <taxon>Bacteria</taxon>
        <taxon>Pseudomonadati</taxon>
        <taxon>Pseudomonadota</taxon>
        <taxon>Alphaproteobacteria</taxon>
        <taxon>Hyphomicrobiales</taxon>
        <taxon>Hyphomicrobiaceae</taxon>
        <taxon>Methyloceanibacter</taxon>
    </lineage>
</organism>
<dbReference type="EMBL" id="AP014648">
    <property type="protein sequence ID" value="BAQ17201.1"/>
    <property type="molecule type" value="Genomic_DNA"/>
</dbReference>
<dbReference type="Proteomes" id="UP000031643">
    <property type="component" value="Chromosome"/>
</dbReference>
<evidence type="ECO:0000313" key="3">
    <source>
        <dbReference type="Proteomes" id="UP000031643"/>
    </source>
</evidence>
<sequence length="74" mass="8590">MPGSPCRARVRDAVSHASPPRHRILCPLRTQAIEPRRSEPRLSRNSGTRKHVRRALAQACRYHVREATLRSRWI</sequence>